<proteinExistence type="predicted"/>
<dbReference type="Proteomes" id="UP000799421">
    <property type="component" value="Unassembled WGS sequence"/>
</dbReference>
<name>A0A6A7C7X4_9PEZI</name>
<keyword evidence="3" id="KW-1185">Reference proteome</keyword>
<organism evidence="2 3">
    <name type="scientific">Piedraia hortae CBS 480.64</name>
    <dbReference type="NCBI Taxonomy" id="1314780"/>
    <lineage>
        <taxon>Eukaryota</taxon>
        <taxon>Fungi</taxon>
        <taxon>Dikarya</taxon>
        <taxon>Ascomycota</taxon>
        <taxon>Pezizomycotina</taxon>
        <taxon>Dothideomycetes</taxon>
        <taxon>Dothideomycetidae</taxon>
        <taxon>Capnodiales</taxon>
        <taxon>Piedraiaceae</taxon>
        <taxon>Piedraia</taxon>
    </lineage>
</organism>
<reference evidence="2" key="1">
    <citation type="journal article" date="2020" name="Stud. Mycol.">
        <title>101 Dothideomycetes genomes: a test case for predicting lifestyles and emergence of pathogens.</title>
        <authorList>
            <person name="Haridas S."/>
            <person name="Albert R."/>
            <person name="Binder M."/>
            <person name="Bloem J."/>
            <person name="Labutti K."/>
            <person name="Salamov A."/>
            <person name="Andreopoulos B."/>
            <person name="Baker S."/>
            <person name="Barry K."/>
            <person name="Bills G."/>
            <person name="Bluhm B."/>
            <person name="Cannon C."/>
            <person name="Castanera R."/>
            <person name="Culley D."/>
            <person name="Daum C."/>
            <person name="Ezra D."/>
            <person name="Gonzalez J."/>
            <person name="Henrissat B."/>
            <person name="Kuo A."/>
            <person name="Liang C."/>
            <person name="Lipzen A."/>
            <person name="Lutzoni F."/>
            <person name="Magnuson J."/>
            <person name="Mondo S."/>
            <person name="Nolan M."/>
            <person name="Ohm R."/>
            <person name="Pangilinan J."/>
            <person name="Park H.-J."/>
            <person name="Ramirez L."/>
            <person name="Alfaro M."/>
            <person name="Sun H."/>
            <person name="Tritt A."/>
            <person name="Yoshinaga Y."/>
            <person name="Zwiers L.-H."/>
            <person name="Turgeon B."/>
            <person name="Goodwin S."/>
            <person name="Spatafora J."/>
            <person name="Crous P."/>
            <person name="Grigoriev I."/>
        </authorList>
    </citation>
    <scope>NUCLEOTIDE SEQUENCE</scope>
    <source>
        <strain evidence="2">CBS 480.64</strain>
    </source>
</reference>
<dbReference type="AlphaFoldDB" id="A0A6A7C7X4"/>
<evidence type="ECO:0000256" key="1">
    <source>
        <dbReference type="SAM" id="MobiDB-lite"/>
    </source>
</evidence>
<evidence type="ECO:0000313" key="2">
    <source>
        <dbReference type="EMBL" id="KAF2863169.1"/>
    </source>
</evidence>
<feature type="compositionally biased region" description="Pro residues" evidence="1">
    <location>
        <begin position="153"/>
        <end position="162"/>
    </location>
</feature>
<feature type="region of interest" description="Disordered" evidence="1">
    <location>
        <begin position="142"/>
        <end position="176"/>
    </location>
</feature>
<sequence>MCSQGPMKPATDVTYKVHVVQRIQEVIRRVRGMETIAAGLVAVARASFFLRLDLLSYNKDDAGDGEGVLVGARNVLDPLKNRKAHSCLAWCRLTLQCPRCMCPWAGGSVPRSLSSITAAPINLVKLAGQPIPHRWPPLSFPSSPASRFTPHSPAWPPRPNPRPQTSALPEANLHSHSRTRTLRLHRHWPLLQSNASFSIHAHVIPFGLPRRRALY</sequence>
<protein>
    <submittedName>
        <fullName evidence="2">Uncharacterized protein</fullName>
    </submittedName>
</protein>
<accession>A0A6A7C7X4</accession>
<dbReference type="EMBL" id="MU005962">
    <property type="protein sequence ID" value="KAF2863169.1"/>
    <property type="molecule type" value="Genomic_DNA"/>
</dbReference>
<evidence type="ECO:0000313" key="3">
    <source>
        <dbReference type="Proteomes" id="UP000799421"/>
    </source>
</evidence>
<gene>
    <name evidence="2" type="ORF">K470DRAFT_140723</name>
</gene>